<dbReference type="PANTHER" id="PTHR22870">
    <property type="entry name" value="REGULATOR OF CHROMOSOME CONDENSATION"/>
    <property type="match status" value="1"/>
</dbReference>
<feature type="repeat" description="RCC1" evidence="2">
    <location>
        <begin position="26"/>
        <end position="87"/>
    </location>
</feature>
<comment type="caution">
    <text evidence="4">The sequence shown here is derived from an EMBL/GenBank/DDBJ whole genome shotgun (WGS) entry which is preliminary data.</text>
</comment>
<evidence type="ECO:0000256" key="1">
    <source>
        <dbReference type="ARBA" id="ARBA00022737"/>
    </source>
</evidence>
<feature type="repeat" description="RCC1" evidence="2">
    <location>
        <begin position="129"/>
        <end position="185"/>
    </location>
</feature>
<feature type="repeat" description="RCC1" evidence="2">
    <location>
        <begin position="186"/>
        <end position="238"/>
    </location>
</feature>
<dbReference type="InterPro" id="IPR058923">
    <property type="entry name" value="RCC1-like_dom"/>
</dbReference>
<protein>
    <submittedName>
        <fullName evidence="4">Regulator of chromosome condensation 1/beta-lactamase-inhibitor protein II</fullName>
    </submittedName>
</protein>
<evidence type="ECO:0000259" key="3">
    <source>
        <dbReference type="Pfam" id="PF25390"/>
    </source>
</evidence>
<dbReference type="Pfam" id="PF25390">
    <property type="entry name" value="WD40_RLD"/>
    <property type="match status" value="1"/>
</dbReference>
<dbReference type="PANTHER" id="PTHR22870:SF408">
    <property type="entry name" value="OS09G0560450 PROTEIN"/>
    <property type="match status" value="1"/>
</dbReference>
<dbReference type="OMA" id="TDSHELY"/>
<feature type="repeat" description="RCC1" evidence="2">
    <location>
        <begin position="289"/>
        <end position="340"/>
    </location>
</feature>
<sequence length="523" mass="59926">MFMHGDDITDLATGLDHSYAWSQETGEVYGWGSVEYGKLGFGMEENSDNKFIQQPQLFEVFTELSNYGWSIQNIACGYNHTLAVVNIYSENGQQQDDIQQLDQEFEEQKLDSYRSNKQFQRGDFDEKQNQLFVWGHSKDWQLGLETEEQEDVNHPHKLEQTQKIWKNGIKQVSATKGLSMVLTNEGNVYSWGSGEFGRLGYFSETKIQKTPKLIQFKTQLKIKSISAGFYHCLLLSDQGKIYSFGRGTSGQLGLGNFLNQETPQLIQQLNDIVQIKSGESHNLALNKQGHVYSWGINNQGQLGLCDFNRQNQPQIVNKLNQIQIKQIQCGKKHSLALSTDGQVYAWGCNEFGQIGIEGKKHNTQIQANQQLNNSANIFQNNNSFLINLNTLNKGRNINNYSNNTNYKALSQMSSQDYSWLGQQNFNNILDMSNQSQNNQCDESYSCLKQVKQQYLTEVQNQSELEYEILKQNQNLDNIVSNFRNNIDKIKGNNSQAAYFCVDLMDKFNRILKEKNNIILKDNL</sequence>
<feature type="repeat" description="RCC1" evidence="2">
    <location>
        <begin position="239"/>
        <end position="288"/>
    </location>
</feature>
<dbReference type="InterPro" id="IPR000408">
    <property type="entry name" value="Reg_chr_condens"/>
</dbReference>
<dbReference type="OrthoDB" id="10256179at2759"/>
<dbReference type="PRINTS" id="PR00633">
    <property type="entry name" value="RCCNDNSATION"/>
</dbReference>
<evidence type="ECO:0000313" key="5">
    <source>
        <dbReference type="Proteomes" id="UP000054937"/>
    </source>
</evidence>
<dbReference type="InParanoid" id="A0A0V0QZT6"/>
<name>A0A0V0QZT6_PSEPJ</name>
<evidence type="ECO:0000256" key="2">
    <source>
        <dbReference type="PROSITE-ProRule" id="PRU00235"/>
    </source>
</evidence>
<dbReference type="EMBL" id="LDAU01000080">
    <property type="protein sequence ID" value="KRX07811.1"/>
    <property type="molecule type" value="Genomic_DNA"/>
</dbReference>
<dbReference type="InterPro" id="IPR009091">
    <property type="entry name" value="RCC1/BLIP-II"/>
</dbReference>
<reference evidence="4 5" key="1">
    <citation type="journal article" date="2015" name="Sci. Rep.">
        <title>Genome of the facultative scuticociliatosis pathogen Pseudocohnilembus persalinus provides insight into its virulence through horizontal gene transfer.</title>
        <authorList>
            <person name="Xiong J."/>
            <person name="Wang G."/>
            <person name="Cheng J."/>
            <person name="Tian M."/>
            <person name="Pan X."/>
            <person name="Warren A."/>
            <person name="Jiang C."/>
            <person name="Yuan D."/>
            <person name="Miao W."/>
        </authorList>
    </citation>
    <scope>NUCLEOTIDE SEQUENCE [LARGE SCALE GENOMIC DNA]</scope>
    <source>
        <strain evidence="4">36N120E</strain>
    </source>
</reference>
<accession>A0A0V0QZT6</accession>
<dbReference type="SUPFAM" id="SSF50985">
    <property type="entry name" value="RCC1/BLIP-II"/>
    <property type="match status" value="2"/>
</dbReference>
<evidence type="ECO:0000313" key="4">
    <source>
        <dbReference type="EMBL" id="KRX07811.1"/>
    </source>
</evidence>
<dbReference type="Proteomes" id="UP000054937">
    <property type="component" value="Unassembled WGS sequence"/>
</dbReference>
<dbReference type="PROSITE" id="PS50012">
    <property type="entry name" value="RCC1_3"/>
    <property type="match status" value="5"/>
</dbReference>
<dbReference type="Pfam" id="PF00415">
    <property type="entry name" value="RCC1"/>
    <property type="match status" value="1"/>
</dbReference>
<keyword evidence="5" id="KW-1185">Reference proteome</keyword>
<dbReference type="Gene3D" id="2.130.10.30">
    <property type="entry name" value="Regulator of chromosome condensation 1/beta-lactamase-inhibitor protein II"/>
    <property type="match status" value="2"/>
</dbReference>
<dbReference type="AlphaFoldDB" id="A0A0V0QZT6"/>
<organism evidence="4 5">
    <name type="scientific">Pseudocohnilembus persalinus</name>
    <name type="common">Ciliate</name>
    <dbReference type="NCBI Taxonomy" id="266149"/>
    <lineage>
        <taxon>Eukaryota</taxon>
        <taxon>Sar</taxon>
        <taxon>Alveolata</taxon>
        <taxon>Ciliophora</taxon>
        <taxon>Intramacronucleata</taxon>
        <taxon>Oligohymenophorea</taxon>
        <taxon>Scuticociliatia</taxon>
        <taxon>Philasterida</taxon>
        <taxon>Pseudocohnilembidae</taxon>
        <taxon>Pseudocohnilembus</taxon>
    </lineage>
</organism>
<proteinExistence type="predicted"/>
<gene>
    <name evidence="4" type="ORF">PPERSA_07561</name>
</gene>
<keyword evidence="1" id="KW-0677">Repeat</keyword>
<feature type="domain" description="RCC1-like" evidence="3">
    <location>
        <begin position="127"/>
        <end position="367"/>
    </location>
</feature>
<dbReference type="InterPro" id="IPR051210">
    <property type="entry name" value="Ub_ligase/GEF_domain"/>
</dbReference>